<dbReference type="EMBL" id="JAKROA010000016">
    <property type="protein sequence ID" value="KAL5103778.1"/>
    <property type="molecule type" value="Genomic_DNA"/>
</dbReference>
<comment type="caution">
    <text evidence="2">The sequence shown here is derived from an EMBL/GenBank/DDBJ whole genome shotgun (WGS) entry which is preliminary data.</text>
</comment>
<gene>
    <name evidence="2" type="ORF">TcWFU_009273</name>
</gene>
<dbReference type="Pfam" id="PF18997">
    <property type="entry name" value="DUF5727"/>
    <property type="match status" value="1"/>
</dbReference>
<accession>A0ABR4Q350</accession>
<keyword evidence="3" id="KW-1185">Reference proteome</keyword>
<dbReference type="InterPro" id="IPR043785">
    <property type="entry name" value="DUF5727"/>
</dbReference>
<dbReference type="Proteomes" id="UP001651158">
    <property type="component" value="Unassembled WGS sequence"/>
</dbReference>
<proteinExistence type="predicted"/>
<evidence type="ECO:0000313" key="3">
    <source>
        <dbReference type="Proteomes" id="UP001651158"/>
    </source>
</evidence>
<evidence type="ECO:0000313" key="2">
    <source>
        <dbReference type="EMBL" id="KAL5103778.1"/>
    </source>
</evidence>
<sequence length="308" mass="33808">MHPVEDAINGEVIVLLLDDCPRKEAQNIVTYCSEAEPLLWGSRVVGTARGPSPLMHFRLPKRPIMTVLWKNRYSSAITVKHGACYAGEEGVLGSPCQMDGESANITLNDVSKEDALQVWGKDGLFSTTFFVPNCVFRKPNAGDVDLKTSFPLSRFEKGKSHVQLKFAVGGANNQSLVILRENGARRCTWRGIKIVGYAAPICSDLAIDTSADLRIFALNFARRGIRKNTSFEWIGLRNRLIVTVDWGQKGESPELATCRDHRGKIKPRMLSLRAVNSPTTSPPTPSSGPTNTLVVNALSAPLLIPRLL</sequence>
<reference evidence="2 3" key="1">
    <citation type="journal article" date="2022" name="Front. Cell. Infect. Microbiol.">
        <title>The Genomes of Two Strains of Taenia crassiceps the Animal Model for the Study of Human Cysticercosis.</title>
        <authorList>
            <person name="Bobes R.J."/>
            <person name="Estrada K."/>
            <person name="Rios-Valencia D.G."/>
            <person name="Calderon-Gallegos A."/>
            <person name="de la Torre P."/>
            <person name="Carrero J.C."/>
            <person name="Sanchez-Flores A."/>
            <person name="Laclette J.P."/>
        </authorList>
    </citation>
    <scope>NUCLEOTIDE SEQUENCE [LARGE SCALE GENOMIC DNA]</scope>
    <source>
        <strain evidence="2">WFUcys</strain>
    </source>
</reference>
<name>A0ABR4Q350_9CEST</name>
<evidence type="ECO:0000259" key="1">
    <source>
        <dbReference type="Pfam" id="PF18997"/>
    </source>
</evidence>
<protein>
    <recommendedName>
        <fullName evidence="1">DUF5727 domain-containing protein</fullName>
    </recommendedName>
</protein>
<organism evidence="2 3">
    <name type="scientific">Taenia crassiceps</name>
    <dbReference type="NCBI Taxonomy" id="6207"/>
    <lineage>
        <taxon>Eukaryota</taxon>
        <taxon>Metazoa</taxon>
        <taxon>Spiralia</taxon>
        <taxon>Lophotrochozoa</taxon>
        <taxon>Platyhelminthes</taxon>
        <taxon>Cestoda</taxon>
        <taxon>Eucestoda</taxon>
        <taxon>Cyclophyllidea</taxon>
        <taxon>Taeniidae</taxon>
        <taxon>Taenia</taxon>
    </lineage>
</organism>
<feature type="domain" description="DUF5727" evidence="1">
    <location>
        <begin position="77"/>
        <end position="260"/>
    </location>
</feature>